<protein>
    <submittedName>
        <fullName evidence="1">12329_t:CDS:1</fullName>
    </submittedName>
</protein>
<gene>
    <name evidence="1" type="ORF">ALEPTO_LOCUS11589</name>
</gene>
<comment type="caution">
    <text evidence="1">The sequence shown here is derived from an EMBL/GenBank/DDBJ whole genome shotgun (WGS) entry which is preliminary data.</text>
</comment>
<dbReference type="Proteomes" id="UP000789508">
    <property type="component" value="Unassembled WGS sequence"/>
</dbReference>
<evidence type="ECO:0000313" key="2">
    <source>
        <dbReference type="Proteomes" id="UP000789508"/>
    </source>
</evidence>
<organism evidence="1 2">
    <name type="scientific">Ambispora leptoticha</name>
    <dbReference type="NCBI Taxonomy" id="144679"/>
    <lineage>
        <taxon>Eukaryota</taxon>
        <taxon>Fungi</taxon>
        <taxon>Fungi incertae sedis</taxon>
        <taxon>Mucoromycota</taxon>
        <taxon>Glomeromycotina</taxon>
        <taxon>Glomeromycetes</taxon>
        <taxon>Archaeosporales</taxon>
        <taxon>Ambisporaceae</taxon>
        <taxon>Ambispora</taxon>
    </lineage>
</organism>
<accession>A0A9N9N4X3</accession>
<sequence length="99" mass="11384">MELLAPLQYTLKNEKQKFKILMPMNNRLYSLTENYARSNACGRLINGMTEIPMAVLLASVEFYCSPWQDLNNYQVVISSSDDNKFYAHPPLQPPVDALR</sequence>
<reference evidence="1" key="1">
    <citation type="submission" date="2021-06" db="EMBL/GenBank/DDBJ databases">
        <authorList>
            <person name="Kallberg Y."/>
            <person name="Tangrot J."/>
            <person name="Rosling A."/>
        </authorList>
    </citation>
    <scope>NUCLEOTIDE SEQUENCE</scope>
    <source>
        <strain evidence="1">FL130A</strain>
    </source>
</reference>
<feature type="non-terminal residue" evidence="1">
    <location>
        <position position="99"/>
    </location>
</feature>
<keyword evidence="2" id="KW-1185">Reference proteome</keyword>
<name>A0A9N9N4X3_9GLOM</name>
<dbReference type="EMBL" id="CAJVPS010019516">
    <property type="protein sequence ID" value="CAG8701382.1"/>
    <property type="molecule type" value="Genomic_DNA"/>
</dbReference>
<proteinExistence type="predicted"/>
<evidence type="ECO:0000313" key="1">
    <source>
        <dbReference type="EMBL" id="CAG8701382.1"/>
    </source>
</evidence>
<dbReference type="AlphaFoldDB" id="A0A9N9N4X3"/>